<dbReference type="AlphaFoldDB" id="A0A378PE77"/>
<dbReference type="InterPro" id="IPR006059">
    <property type="entry name" value="SBP"/>
</dbReference>
<dbReference type="Proteomes" id="UP000578252">
    <property type="component" value="Unassembled WGS sequence"/>
</dbReference>
<evidence type="ECO:0000313" key="8">
    <source>
        <dbReference type="Proteomes" id="UP000575397"/>
    </source>
</evidence>
<comment type="similarity">
    <text evidence="1">Belongs to the bacterial solute-binding protein 1 family.</text>
</comment>
<accession>A0A378PE77</accession>
<dbReference type="Proteomes" id="UP000582487">
    <property type="component" value="Unassembled WGS sequence"/>
</dbReference>
<reference evidence="8 9" key="1">
    <citation type="submission" date="2020-04" db="EMBL/GenBank/DDBJ databases">
        <title>Antimicrobial susceptibility and clonality of vaginal-derived multi-drug resistant Mobiluncus isolates in China.</title>
        <authorList>
            <person name="Zhang X."/>
        </authorList>
    </citation>
    <scope>NUCLEOTIDE SEQUENCE [LARGE SCALE GENOMIC DNA]</scope>
    <source>
        <strain evidence="7 8">12</strain>
        <strain evidence="5 9">13</strain>
        <strain evidence="6 10">7</strain>
    </source>
</reference>
<evidence type="ECO:0000313" key="9">
    <source>
        <dbReference type="Proteomes" id="UP000578252"/>
    </source>
</evidence>
<dbReference type="EMBL" id="JABCUR010000003">
    <property type="protein sequence ID" value="NMW64700.1"/>
    <property type="molecule type" value="Genomic_DNA"/>
</dbReference>
<keyword evidence="3 4" id="KW-0732">Signal</keyword>
<evidence type="ECO:0000256" key="2">
    <source>
        <dbReference type="ARBA" id="ARBA00022448"/>
    </source>
</evidence>
<dbReference type="GO" id="GO:0055052">
    <property type="term" value="C:ATP-binding cassette (ABC) transporter complex, substrate-binding subunit-containing"/>
    <property type="evidence" value="ECO:0007669"/>
    <property type="project" value="TreeGrafter"/>
</dbReference>
<dbReference type="PROSITE" id="PS51257">
    <property type="entry name" value="PROKAR_LIPOPROTEIN"/>
    <property type="match status" value="1"/>
</dbReference>
<dbReference type="Pfam" id="PF13416">
    <property type="entry name" value="SBP_bac_8"/>
    <property type="match status" value="1"/>
</dbReference>
<dbReference type="GO" id="GO:0015768">
    <property type="term" value="P:maltose transport"/>
    <property type="evidence" value="ECO:0007669"/>
    <property type="project" value="TreeGrafter"/>
</dbReference>
<evidence type="ECO:0000256" key="4">
    <source>
        <dbReference type="SAM" id="SignalP"/>
    </source>
</evidence>
<name>A0A378PE77_9ACTO</name>
<gene>
    <name evidence="6" type="ORF">HHJ74_07440</name>
    <name evidence="7" type="ORF">HHJ77_07435</name>
    <name evidence="5" type="ORF">HHJ78_03945</name>
</gene>
<dbReference type="SUPFAM" id="SSF53850">
    <property type="entry name" value="Periplasmic binding protein-like II"/>
    <property type="match status" value="1"/>
</dbReference>
<dbReference type="EMBL" id="JABCUS010000015">
    <property type="protein sequence ID" value="NMX03763.1"/>
    <property type="molecule type" value="Genomic_DNA"/>
</dbReference>
<dbReference type="Proteomes" id="UP000575397">
    <property type="component" value="Unassembled WGS sequence"/>
</dbReference>
<evidence type="ECO:0000313" key="7">
    <source>
        <dbReference type="EMBL" id="NMX03763.1"/>
    </source>
</evidence>
<dbReference type="GO" id="GO:0042956">
    <property type="term" value="P:maltodextrin transmembrane transport"/>
    <property type="evidence" value="ECO:0007669"/>
    <property type="project" value="TreeGrafter"/>
</dbReference>
<sequence>MHSCNRKRTLALFTAALVMASGVLITGCGSSGGNEAKSDVVEVWDYEGQGVSDEAMKAAVKAFEADNPGITIKRTSFAFADLSKSIIQGGVGGEVPDVAIIDNVDNQNFASLGLLKDITTDTASIKDDFYDGPWSSTQLNGKTFGLPMNSNNLALFYNKDMFKKAGIEKPPATWEELAATAKKLASSGNAGLAISAVKNEQGTFQVLPFVWQAGGDIDEYAKYGGKALSFLKKMIDDGAMSSAVANYSQEDARTQFTTGQTAMMVNGPWEISNLKDVDFKWAVAPLPKDVRAATGLGGENIVAFQQAKNPEGAVKFVKFMASHKGVQTFCDISGQLSPRIDLDGKLKLSSDANMNVFEKQMEDTHSRSYGENYNKISEAVQLSVQEALTGAKPPELAAKDAEDTIKKLLPKK</sequence>
<evidence type="ECO:0000256" key="3">
    <source>
        <dbReference type="ARBA" id="ARBA00022729"/>
    </source>
</evidence>
<dbReference type="InterPro" id="IPR006061">
    <property type="entry name" value="SBP_1_CS"/>
</dbReference>
<organism evidence="5 9">
    <name type="scientific">Mobiluncus mulieris</name>
    <dbReference type="NCBI Taxonomy" id="2052"/>
    <lineage>
        <taxon>Bacteria</taxon>
        <taxon>Bacillati</taxon>
        <taxon>Actinomycetota</taxon>
        <taxon>Actinomycetes</taxon>
        <taxon>Actinomycetales</taxon>
        <taxon>Actinomycetaceae</taxon>
        <taxon>Mobiluncus</taxon>
    </lineage>
</organism>
<feature type="signal peptide" evidence="4">
    <location>
        <begin position="1"/>
        <end position="20"/>
    </location>
</feature>
<evidence type="ECO:0000256" key="1">
    <source>
        <dbReference type="ARBA" id="ARBA00008520"/>
    </source>
</evidence>
<dbReference type="PROSITE" id="PS01037">
    <property type="entry name" value="SBP_BACTERIAL_1"/>
    <property type="match status" value="1"/>
</dbReference>
<comment type="caution">
    <text evidence="5">The sequence shown here is derived from an EMBL/GenBank/DDBJ whole genome shotgun (WGS) entry which is preliminary data.</text>
</comment>
<keyword evidence="2" id="KW-0813">Transport</keyword>
<dbReference type="GO" id="GO:1901982">
    <property type="term" value="F:maltose binding"/>
    <property type="evidence" value="ECO:0007669"/>
    <property type="project" value="TreeGrafter"/>
</dbReference>
<dbReference type="PANTHER" id="PTHR30061">
    <property type="entry name" value="MALTOSE-BINDING PERIPLASMIC PROTEIN"/>
    <property type="match status" value="1"/>
</dbReference>
<dbReference type="GO" id="GO:0055085">
    <property type="term" value="P:transmembrane transport"/>
    <property type="evidence" value="ECO:0007669"/>
    <property type="project" value="InterPro"/>
</dbReference>
<proteinExistence type="inferred from homology"/>
<dbReference type="PANTHER" id="PTHR30061:SF50">
    <property type="entry name" value="MALTOSE_MALTODEXTRIN-BINDING PERIPLASMIC PROTEIN"/>
    <property type="match status" value="1"/>
</dbReference>
<dbReference type="EMBL" id="JABCUV010000007">
    <property type="protein sequence ID" value="NMW93526.1"/>
    <property type="molecule type" value="Genomic_DNA"/>
</dbReference>
<dbReference type="CDD" id="cd13585">
    <property type="entry name" value="PBP2_TMBP_like"/>
    <property type="match status" value="1"/>
</dbReference>
<evidence type="ECO:0000313" key="5">
    <source>
        <dbReference type="EMBL" id="NMW64700.1"/>
    </source>
</evidence>
<protein>
    <submittedName>
        <fullName evidence="5">Sugar ABC transporter substrate-binding protein</fullName>
    </submittedName>
</protein>
<dbReference type="Gene3D" id="3.40.190.10">
    <property type="entry name" value="Periplasmic binding protein-like II"/>
    <property type="match status" value="2"/>
</dbReference>
<feature type="chain" id="PRO_5044389473" evidence="4">
    <location>
        <begin position="21"/>
        <end position="412"/>
    </location>
</feature>
<dbReference type="RefSeq" id="WP_004017593.1">
    <property type="nucleotide sequence ID" value="NZ_JABCUQ010000009.1"/>
</dbReference>
<evidence type="ECO:0000313" key="6">
    <source>
        <dbReference type="EMBL" id="NMW93526.1"/>
    </source>
</evidence>
<evidence type="ECO:0000313" key="10">
    <source>
        <dbReference type="Proteomes" id="UP000582487"/>
    </source>
</evidence>